<evidence type="ECO:0000313" key="3">
    <source>
        <dbReference type="Proteomes" id="UP001515480"/>
    </source>
</evidence>
<feature type="transmembrane region" description="Helical" evidence="1">
    <location>
        <begin position="494"/>
        <end position="517"/>
    </location>
</feature>
<keyword evidence="1" id="KW-0472">Membrane</keyword>
<protein>
    <recommendedName>
        <fullName evidence="4">GPI transamidase component PIG-T</fullName>
    </recommendedName>
</protein>
<keyword evidence="1" id="KW-1133">Transmembrane helix</keyword>
<dbReference type="InterPro" id="IPR007245">
    <property type="entry name" value="PIG-T"/>
</dbReference>
<dbReference type="Proteomes" id="UP001515480">
    <property type="component" value="Unassembled WGS sequence"/>
</dbReference>
<dbReference type="GO" id="GO:0016255">
    <property type="term" value="P:attachment of GPI anchor to protein"/>
    <property type="evidence" value="ECO:0007669"/>
    <property type="project" value="InterPro"/>
</dbReference>
<dbReference type="PANTHER" id="PTHR12959">
    <property type="entry name" value="GPI TRANSAMIDASE COMPONENT PIG-T-RELATED"/>
    <property type="match status" value="1"/>
</dbReference>
<dbReference type="EMBL" id="JBGBPQ010000002">
    <property type="protein sequence ID" value="KAL1528772.1"/>
    <property type="molecule type" value="Genomic_DNA"/>
</dbReference>
<evidence type="ECO:0008006" key="4">
    <source>
        <dbReference type="Google" id="ProtNLM"/>
    </source>
</evidence>
<proteinExistence type="predicted"/>
<dbReference type="AlphaFoldDB" id="A0AB34K5U9"/>
<evidence type="ECO:0000256" key="1">
    <source>
        <dbReference type="SAM" id="Phobius"/>
    </source>
</evidence>
<reference evidence="2 3" key="1">
    <citation type="journal article" date="2024" name="Science">
        <title>Giant polyketide synthase enzymes in the biosynthesis of giant marine polyether toxins.</title>
        <authorList>
            <person name="Fallon T.R."/>
            <person name="Shende V.V."/>
            <person name="Wierzbicki I.H."/>
            <person name="Pendleton A.L."/>
            <person name="Watervoot N.F."/>
            <person name="Auber R.P."/>
            <person name="Gonzalez D.J."/>
            <person name="Wisecaver J.H."/>
            <person name="Moore B.S."/>
        </authorList>
    </citation>
    <scope>NUCLEOTIDE SEQUENCE [LARGE SCALE GENOMIC DNA]</scope>
    <source>
        <strain evidence="2 3">12B1</strain>
    </source>
</reference>
<sequence length="525" mass="55834">MNGMKPLMAERLLVRPLPDNELLLHFNLSVTTGRGDLRDLGHFPRPVAELVLGTGALHASLTLRSGRWLSRAWGALPVPMPAGGELSAAFPTDGWPFGWHALRRSLGLLVCATPATADEFSRPDDPFASHLSGALPPSMGGRGGHSRGPNATLEFRAVLPPQGVCTENLARWLQLWPCGGAAGITTLLSPAAPSAARRLRHARFRALRLELRQHAAPPRHSSHAGGTRARGRWSLLLSLSLVLPADASRPPPHGRADDLLGGLLSRGLRACELASSSSLALELPTAAAAALGVAAAAAQPYGAARLTGGAEGAGGVLEWALRPNQTQPLLLGWRGEPHAMTHPSPMEVRRVAAREDDTRGELVLQLRNRAPDAASVAVFEEMPRWLVPRWHSLQAFVDGRPIATSAALLRLKVTSSEHGGQLVEWAAVLPANSSLILALGYHIGLLAVDRLAADASRGLELCSPTISFSYGGDLAKKIYAEPLLIPLLLPDTSMPYNVISISSTMVALFVGSMFNLLSRRRVGSV</sequence>
<keyword evidence="1" id="KW-0812">Transmembrane</keyword>
<dbReference type="GO" id="GO:0042765">
    <property type="term" value="C:GPI-anchor transamidase complex"/>
    <property type="evidence" value="ECO:0007669"/>
    <property type="project" value="InterPro"/>
</dbReference>
<organism evidence="2 3">
    <name type="scientific">Prymnesium parvum</name>
    <name type="common">Toxic golden alga</name>
    <dbReference type="NCBI Taxonomy" id="97485"/>
    <lineage>
        <taxon>Eukaryota</taxon>
        <taxon>Haptista</taxon>
        <taxon>Haptophyta</taxon>
        <taxon>Prymnesiophyceae</taxon>
        <taxon>Prymnesiales</taxon>
        <taxon>Prymnesiaceae</taxon>
        <taxon>Prymnesium</taxon>
    </lineage>
</organism>
<evidence type="ECO:0000313" key="2">
    <source>
        <dbReference type="EMBL" id="KAL1528772.1"/>
    </source>
</evidence>
<gene>
    <name evidence="2" type="ORF">AB1Y20_010100</name>
</gene>
<dbReference type="PANTHER" id="PTHR12959:SF11">
    <property type="entry name" value="GPI TRANSAMIDASE COMPONENT PIG-T"/>
    <property type="match status" value="1"/>
</dbReference>
<keyword evidence="3" id="KW-1185">Reference proteome</keyword>
<name>A0AB34K5U9_PRYPA</name>
<dbReference type="Pfam" id="PF04113">
    <property type="entry name" value="Gpi16"/>
    <property type="match status" value="2"/>
</dbReference>
<comment type="caution">
    <text evidence="2">The sequence shown here is derived from an EMBL/GenBank/DDBJ whole genome shotgun (WGS) entry which is preliminary data.</text>
</comment>
<accession>A0AB34K5U9</accession>